<sequence length="449" mass="50771">MKFFDELDIEKVNQQLNFETSDCKVTGGCDLFTTKAAGSDRKLYKTIDKHLDTLVQENEAFKKFLEQHHAEVNNSENGAQAQTYGNEGSPKFTHTEFENDNSLKSGYRVKKSSRSNSSASLSSFWEQKRRMSASESYHNHSSHNNNNNNSNSNNNSNNDNFNQIANSSGKIPMTESSVAENERNPIATGESSGSNSEFLRPSSNKLNEQNLEKLIDESYTGPHPLKKKRSCSSTSSANKMDYIAESSPSALNFNMGPFGPLNENHSRKIFSYLIGIMNASYPDHDFSSLAPTDFSSCSLKTLISKFENSLISLGKQPQEWIWDTINSHMDLSDCAIYQYNPIKTFMDDEIPGHLWSLMWFLFNKKRKRVAYLYLSVARLNQSGSNLLQHGGHGRRLTIEHHNMNSFEGEYDLTYDENAIEDDDENAIEDDEEISIEEAENTPQLNEVAT</sequence>
<dbReference type="AlphaFoldDB" id="A0A1E5R0T3"/>
<gene>
    <name evidence="2" type="ORF">AWRI3579_g4502</name>
</gene>
<evidence type="ECO:0000313" key="2">
    <source>
        <dbReference type="EMBL" id="OEJ80502.1"/>
    </source>
</evidence>
<feature type="compositionally biased region" description="Low complexity" evidence="1">
    <location>
        <begin position="114"/>
        <end position="123"/>
    </location>
</feature>
<dbReference type="InterPro" id="IPR015257">
    <property type="entry name" value="Maf1"/>
</dbReference>
<organism evidence="2 3">
    <name type="scientific">Hanseniaspora osmophila</name>
    <dbReference type="NCBI Taxonomy" id="56408"/>
    <lineage>
        <taxon>Eukaryota</taxon>
        <taxon>Fungi</taxon>
        <taxon>Dikarya</taxon>
        <taxon>Ascomycota</taxon>
        <taxon>Saccharomycotina</taxon>
        <taxon>Saccharomycetes</taxon>
        <taxon>Saccharomycodales</taxon>
        <taxon>Saccharomycodaceae</taxon>
        <taxon>Hanseniaspora</taxon>
    </lineage>
</organism>
<feature type="region of interest" description="Disordered" evidence="1">
    <location>
        <begin position="419"/>
        <end position="449"/>
    </location>
</feature>
<dbReference type="Pfam" id="PF09174">
    <property type="entry name" value="Maf1"/>
    <property type="match status" value="1"/>
</dbReference>
<dbReference type="InParanoid" id="A0A1E5R0T3"/>
<dbReference type="FunCoup" id="A0A1E5R0T3">
    <property type="interactions" value="114"/>
</dbReference>
<name>A0A1E5R0T3_9ASCO</name>
<dbReference type="PANTHER" id="PTHR22504:SF0">
    <property type="entry name" value="REPRESSOR OF RNA POLYMERASE III TRANSCRIPTION MAF1 HOMOLOG"/>
    <property type="match status" value="1"/>
</dbReference>
<dbReference type="EMBL" id="LPNM01000012">
    <property type="protein sequence ID" value="OEJ80502.1"/>
    <property type="molecule type" value="Genomic_DNA"/>
</dbReference>
<dbReference type="STRING" id="56408.A0A1E5R0T3"/>
<feature type="region of interest" description="Disordered" evidence="1">
    <location>
        <begin position="73"/>
        <end position="203"/>
    </location>
</feature>
<reference evidence="3" key="1">
    <citation type="journal article" date="2016" name="Genome Announc.">
        <title>Genome sequences of three species of Hanseniaspora isolated from spontaneous wine fermentations.</title>
        <authorList>
            <person name="Sternes P.R."/>
            <person name="Lee D."/>
            <person name="Kutyna D.R."/>
            <person name="Borneman A.R."/>
        </authorList>
    </citation>
    <scope>NUCLEOTIDE SEQUENCE [LARGE SCALE GENOMIC DNA]</scope>
    <source>
        <strain evidence="3">AWRI3579</strain>
    </source>
</reference>
<dbReference type="GO" id="GO:0005634">
    <property type="term" value="C:nucleus"/>
    <property type="evidence" value="ECO:0007669"/>
    <property type="project" value="TreeGrafter"/>
</dbReference>
<feature type="compositionally biased region" description="Polar residues" evidence="1">
    <location>
        <begin position="189"/>
        <end position="203"/>
    </location>
</feature>
<keyword evidence="3" id="KW-1185">Reference proteome</keyword>
<dbReference type="Proteomes" id="UP000095728">
    <property type="component" value="Unassembled WGS sequence"/>
</dbReference>
<protein>
    <submittedName>
        <fullName evidence="2">Repressor of RNA polymerase III transcription MAF1</fullName>
    </submittedName>
</protein>
<feature type="compositionally biased region" description="Acidic residues" evidence="1">
    <location>
        <begin position="419"/>
        <end position="439"/>
    </location>
</feature>
<proteinExistence type="predicted"/>
<evidence type="ECO:0000256" key="1">
    <source>
        <dbReference type="SAM" id="MobiDB-lite"/>
    </source>
</evidence>
<dbReference type="GO" id="GO:0016480">
    <property type="term" value="P:negative regulation of transcription by RNA polymerase III"/>
    <property type="evidence" value="ECO:0007669"/>
    <property type="project" value="InterPro"/>
</dbReference>
<comment type="caution">
    <text evidence="2">The sequence shown here is derived from an EMBL/GenBank/DDBJ whole genome shotgun (WGS) entry which is preliminary data.</text>
</comment>
<dbReference type="OrthoDB" id="277029at2759"/>
<dbReference type="PANTHER" id="PTHR22504">
    <property type="entry name" value="REPRESSOR OF RNA POLYMERASE III TRANSCRIPTION MAF1"/>
    <property type="match status" value="1"/>
</dbReference>
<feature type="compositionally biased region" description="Polar residues" evidence="1">
    <location>
        <begin position="73"/>
        <end position="86"/>
    </location>
</feature>
<dbReference type="InterPro" id="IPR038564">
    <property type="entry name" value="Maf1_sf"/>
</dbReference>
<evidence type="ECO:0000313" key="3">
    <source>
        <dbReference type="Proteomes" id="UP000095728"/>
    </source>
</evidence>
<dbReference type="Gene3D" id="3.40.1000.50">
    <property type="entry name" value="Repressor of RNA polymerase III transcription Maf1"/>
    <property type="match status" value="1"/>
</dbReference>
<accession>A0A1E5R0T3</accession>
<dbReference type="GO" id="GO:0000994">
    <property type="term" value="F:RNA polymerase III core binding"/>
    <property type="evidence" value="ECO:0007669"/>
    <property type="project" value="TreeGrafter"/>
</dbReference>
<feature type="compositionally biased region" description="Low complexity" evidence="1">
    <location>
        <begin position="142"/>
        <end position="168"/>
    </location>
</feature>